<proteinExistence type="predicted"/>
<organism evidence="2 3">
    <name type="scientific">Perkinsus chesapeaki</name>
    <name type="common">Clam parasite</name>
    <name type="synonym">Perkinsus andrewsi</name>
    <dbReference type="NCBI Taxonomy" id="330153"/>
    <lineage>
        <taxon>Eukaryota</taxon>
        <taxon>Sar</taxon>
        <taxon>Alveolata</taxon>
        <taxon>Perkinsozoa</taxon>
        <taxon>Perkinsea</taxon>
        <taxon>Perkinsida</taxon>
        <taxon>Perkinsidae</taxon>
        <taxon>Perkinsus</taxon>
    </lineage>
</organism>
<reference evidence="2 3" key="1">
    <citation type="submission" date="2020-04" db="EMBL/GenBank/DDBJ databases">
        <title>Perkinsus chesapeaki whole genome sequence.</title>
        <authorList>
            <person name="Bogema D.R."/>
        </authorList>
    </citation>
    <scope>NUCLEOTIDE SEQUENCE [LARGE SCALE GENOMIC DNA]</scope>
    <source>
        <strain evidence="2">ATCC PRA-425</strain>
    </source>
</reference>
<evidence type="ECO:0000313" key="3">
    <source>
        <dbReference type="Proteomes" id="UP000591131"/>
    </source>
</evidence>
<dbReference type="PANTHER" id="PTHR43349">
    <property type="entry name" value="PINORESINOL REDUCTASE-RELATED"/>
    <property type="match status" value="1"/>
</dbReference>
<dbReference type="Gene3D" id="3.90.25.10">
    <property type="entry name" value="UDP-galactose 4-epimerase, domain 1"/>
    <property type="match status" value="1"/>
</dbReference>
<keyword evidence="3" id="KW-1185">Reference proteome</keyword>
<gene>
    <name evidence="2" type="primary">LAR1_6</name>
    <name evidence="2" type="ORF">FOL47_010500</name>
</gene>
<dbReference type="Gene3D" id="3.40.50.720">
    <property type="entry name" value="NAD(P)-binding Rossmann-like Domain"/>
    <property type="match status" value="1"/>
</dbReference>
<feature type="domain" description="NmrA-like" evidence="1">
    <location>
        <begin position="3"/>
        <end position="201"/>
    </location>
</feature>
<dbReference type="PANTHER" id="PTHR43349:SF93">
    <property type="entry name" value="ISOFLAVONE REDUCTASE HOMOLOG P3-RELATED"/>
    <property type="match status" value="1"/>
</dbReference>
<dbReference type="Pfam" id="PF05368">
    <property type="entry name" value="NmrA"/>
    <property type="match status" value="1"/>
</dbReference>
<name>A0A7J6L2U7_PERCH</name>
<dbReference type="InterPro" id="IPR008030">
    <property type="entry name" value="NmrA-like"/>
</dbReference>
<dbReference type="Proteomes" id="UP000591131">
    <property type="component" value="Unassembled WGS sequence"/>
</dbReference>
<evidence type="ECO:0000259" key="1">
    <source>
        <dbReference type="Pfam" id="PF05368"/>
    </source>
</evidence>
<dbReference type="SUPFAM" id="SSF51735">
    <property type="entry name" value="NAD(P)-binding Rossmann-fold domains"/>
    <property type="match status" value="1"/>
</dbReference>
<dbReference type="AlphaFoldDB" id="A0A7J6L2U7"/>
<evidence type="ECO:0000313" key="2">
    <source>
        <dbReference type="EMBL" id="KAF4653462.1"/>
    </source>
</evidence>
<dbReference type="OrthoDB" id="1274115at2759"/>
<accession>A0A7J6L2U7</accession>
<comment type="caution">
    <text evidence="2">The sequence shown here is derived from an EMBL/GenBank/DDBJ whole genome shotgun (WGS) entry which is preliminary data.</text>
</comment>
<dbReference type="InterPro" id="IPR050608">
    <property type="entry name" value="NmrA-type/Isoflavone_red_sf"/>
</dbReference>
<dbReference type="InterPro" id="IPR036291">
    <property type="entry name" value="NAD(P)-bd_dom_sf"/>
</dbReference>
<sequence length="301" mass="33365">MPSHTVAVIGATGMFGKEISLSLLKLGNAVIAFTRSITDKKSVIQQLECAGAKVVEVPDLTDEASVATAFRDNKVDTVICAMHGTAAVIENVEGHIINAAVKSGTVQRFCPDEFGVHTGAMPWGWCDLIDAKKKIQEQVRSSGMAWTCVFVGGVTPFFAPSLKNGRGAIETYGNRDAVFYTNSIEDAALMIAKAATDDRTVNKYVQFQVNPSTQAKNLARVRKLYPVHEFPEKHFDEAELIRLMRDEKNNERQVVQYAIFCMDRMNCLAYPDTMLGNTIMPIDYQYTTMDKYLANPLFVFP</sequence>
<protein>
    <submittedName>
        <fullName evidence="2">Leucoanthocyanidin reductase</fullName>
    </submittedName>
</protein>
<dbReference type="EMBL" id="JAAPAO010000818">
    <property type="protein sequence ID" value="KAF4653462.1"/>
    <property type="molecule type" value="Genomic_DNA"/>
</dbReference>